<dbReference type="PANTHER" id="PTHR40037">
    <property type="entry name" value="PHOSPHOESTERASE YJCG-RELATED"/>
    <property type="match status" value="1"/>
</dbReference>
<protein>
    <submittedName>
        <fullName evidence="1">2'-5' RNA ligase family protein</fullName>
    </submittedName>
</protein>
<dbReference type="InterPro" id="IPR009097">
    <property type="entry name" value="Cyclic_Pdiesterase"/>
</dbReference>
<evidence type="ECO:0000313" key="2">
    <source>
        <dbReference type="Proteomes" id="UP000664480"/>
    </source>
</evidence>
<proteinExistence type="predicted"/>
<comment type="caution">
    <text evidence="1">The sequence shown here is derived from an EMBL/GenBank/DDBJ whole genome shotgun (WGS) entry which is preliminary data.</text>
</comment>
<dbReference type="Proteomes" id="UP000664480">
    <property type="component" value="Unassembled WGS sequence"/>
</dbReference>
<keyword evidence="1" id="KW-0436">Ligase</keyword>
<gene>
    <name evidence="1" type="ORF">J0A69_02245</name>
</gene>
<dbReference type="SUPFAM" id="SSF55144">
    <property type="entry name" value="LigT-like"/>
    <property type="match status" value="1"/>
</dbReference>
<name>A0ABS3CCH7_9BACT</name>
<dbReference type="RefSeq" id="WP_206584882.1">
    <property type="nucleotide sequence ID" value="NZ_JAFKCU010000001.1"/>
</dbReference>
<evidence type="ECO:0000313" key="1">
    <source>
        <dbReference type="EMBL" id="MBN7814226.1"/>
    </source>
</evidence>
<keyword evidence="2" id="KW-1185">Reference proteome</keyword>
<dbReference type="EMBL" id="JAFKCU010000001">
    <property type="protein sequence ID" value="MBN7814226.1"/>
    <property type="molecule type" value="Genomic_DNA"/>
</dbReference>
<reference evidence="1 2" key="1">
    <citation type="submission" date="2021-03" db="EMBL/GenBank/DDBJ databases">
        <title>novel species isolated from a fishpond in China.</title>
        <authorList>
            <person name="Lu H."/>
            <person name="Cai Z."/>
        </authorList>
    </citation>
    <scope>NUCLEOTIDE SEQUENCE [LARGE SCALE GENOMIC DNA]</scope>
    <source>
        <strain evidence="1 2">YJ13C</strain>
    </source>
</reference>
<dbReference type="InterPro" id="IPR050580">
    <property type="entry name" value="2H_phosphoesterase_YjcG-like"/>
</dbReference>
<dbReference type="PANTHER" id="PTHR40037:SF1">
    <property type="entry name" value="PHOSPHOESTERASE SAOUHSC_00951-RELATED"/>
    <property type="match status" value="1"/>
</dbReference>
<dbReference type="GO" id="GO:0016874">
    <property type="term" value="F:ligase activity"/>
    <property type="evidence" value="ECO:0007669"/>
    <property type="project" value="UniProtKB-KW"/>
</dbReference>
<accession>A0ABS3CCH7</accession>
<sequence>MASFQKYFLALVPEGDLQERVTALKMQLKEEFNCKYALKSPAHVTLKMPFSYNEAKEESLIQSLSDFLKNYKEISLKVGGVGTFGDRVIYLKIDAGEDLFDLQRELKLYCKRELKLVDELSDRNFHPHMTIAFKDLKKAQIPNILEVLKMKSISYDFVSSQLFLLKRENRRWEIIKKIDFGG</sequence>
<dbReference type="Gene3D" id="3.90.1140.10">
    <property type="entry name" value="Cyclic phosphodiesterase"/>
    <property type="match status" value="1"/>
</dbReference>
<organism evidence="1 2">
    <name type="scientific">Algoriphagus pacificus</name>
    <dbReference type="NCBI Taxonomy" id="2811234"/>
    <lineage>
        <taxon>Bacteria</taxon>
        <taxon>Pseudomonadati</taxon>
        <taxon>Bacteroidota</taxon>
        <taxon>Cytophagia</taxon>
        <taxon>Cytophagales</taxon>
        <taxon>Cyclobacteriaceae</taxon>
        <taxon>Algoriphagus</taxon>
    </lineage>
</organism>
<dbReference type="Pfam" id="PF13563">
    <property type="entry name" value="2_5_RNA_ligase2"/>
    <property type="match status" value="1"/>
</dbReference>